<dbReference type="GO" id="GO:0005829">
    <property type="term" value="C:cytosol"/>
    <property type="evidence" value="ECO:0007669"/>
    <property type="project" value="TreeGrafter"/>
</dbReference>
<dbReference type="Pfam" id="PF04262">
    <property type="entry name" value="Glu_cys_ligase"/>
    <property type="match status" value="1"/>
</dbReference>
<comment type="pathway">
    <text evidence="1 8 9">Sulfur metabolism; glutathione biosynthesis; glutathione from L-cysteine and L-glutamate: step 1/2.</text>
</comment>
<accession>A0A9J6ZUW9</accession>
<keyword evidence="4 8" id="KW-0317">Glutathione biosynthesis</keyword>
<comment type="catalytic activity">
    <reaction evidence="7 8 9">
        <text>L-cysteine + L-glutamate + ATP = gamma-L-glutamyl-L-cysteine + ADP + phosphate + H(+)</text>
        <dbReference type="Rhea" id="RHEA:13285"/>
        <dbReference type="ChEBI" id="CHEBI:15378"/>
        <dbReference type="ChEBI" id="CHEBI:29985"/>
        <dbReference type="ChEBI" id="CHEBI:30616"/>
        <dbReference type="ChEBI" id="CHEBI:35235"/>
        <dbReference type="ChEBI" id="CHEBI:43474"/>
        <dbReference type="ChEBI" id="CHEBI:58173"/>
        <dbReference type="ChEBI" id="CHEBI:456216"/>
        <dbReference type="EC" id="6.3.2.2"/>
    </reaction>
</comment>
<evidence type="ECO:0000256" key="4">
    <source>
        <dbReference type="ARBA" id="ARBA00022684"/>
    </source>
</evidence>
<dbReference type="InterPro" id="IPR006334">
    <property type="entry name" value="Glut_cys_ligase"/>
</dbReference>
<dbReference type="AlphaFoldDB" id="A0A9J6ZUW9"/>
<feature type="domain" description="Glutamate--cysteine ligase" evidence="10">
    <location>
        <begin position="9"/>
        <end position="381"/>
    </location>
</feature>
<evidence type="ECO:0000256" key="9">
    <source>
        <dbReference type="RuleBase" id="RU004391"/>
    </source>
</evidence>
<protein>
    <recommendedName>
        <fullName evidence="8">Glutamate--cysteine ligase</fullName>
        <ecNumber evidence="8">6.3.2.2</ecNumber>
    </recommendedName>
    <alternativeName>
        <fullName evidence="8">Gamma-ECS</fullName>
        <shortName evidence="8">GCS</shortName>
    </alternativeName>
    <alternativeName>
        <fullName evidence="8">Gamma-glutamylcysteine synthetase</fullName>
    </alternativeName>
</protein>
<dbReference type="SUPFAM" id="SSF55931">
    <property type="entry name" value="Glutamine synthetase/guanido kinase"/>
    <property type="match status" value="1"/>
</dbReference>
<evidence type="ECO:0000256" key="6">
    <source>
        <dbReference type="ARBA" id="ARBA00022840"/>
    </source>
</evidence>
<evidence type="ECO:0000256" key="3">
    <source>
        <dbReference type="ARBA" id="ARBA00022598"/>
    </source>
</evidence>
<dbReference type="InterPro" id="IPR014746">
    <property type="entry name" value="Gln_synth/guanido_kin_cat_dom"/>
</dbReference>
<dbReference type="GO" id="GO:0005524">
    <property type="term" value="F:ATP binding"/>
    <property type="evidence" value="ECO:0007669"/>
    <property type="project" value="UniProtKB-KW"/>
</dbReference>
<keyword evidence="5 8" id="KW-0547">Nucleotide-binding</keyword>
<dbReference type="GO" id="GO:0046872">
    <property type="term" value="F:metal ion binding"/>
    <property type="evidence" value="ECO:0007669"/>
    <property type="project" value="TreeGrafter"/>
</dbReference>
<organism evidence="11 12">
    <name type="scientific">Candidatus Endoriftia persephonae</name>
    <dbReference type="NCBI Taxonomy" id="393765"/>
    <lineage>
        <taxon>Bacteria</taxon>
        <taxon>Pseudomonadati</taxon>
        <taxon>Pseudomonadota</taxon>
        <taxon>Gammaproteobacteria</taxon>
        <taxon>Chromatiales</taxon>
        <taxon>Sedimenticolaceae</taxon>
        <taxon>Candidatus Endoriftia</taxon>
    </lineage>
</organism>
<evidence type="ECO:0000256" key="2">
    <source>
        <dbReference type="ARBA" id="ARBA00008772"/>
    </source>
</evidence>
<evidence type="ECO:0000313" key="12">
    <source>
        <dbReference type="Proteomes" id="UP001056649"/>
    </source>
</evidence>
<dbReference type="EC" id="6.3.2.2" evidence="8"/>
<dbReference type="NCBIfam" id="TIGR01434">
    <property type="entry name" value="glu_cys_ligase"/>
    <property type="match status" value="1"/>
</dbReference>
<evidence type="ECO:0000256" key="8">
    <source>
        <dbReference type="HAMAP-Rule" id="MF_00578"/>
    </source>
</evidence>
<sequence length="524" mass="59490">MLSRLEERLKKIEQNQLGILLGQGLIGLEKESLRVTPAGGIAQSAHPEALGAPLTHPYITTDYSEALTEFITPPLQQRDAVLEFLRDAQKFVYDRLEGDEILWATSMPCVVEGGCTIPIARYGSSNAGLMKTVYRRGLGHRYGRVMQVIAGVHFNYSLPEAFWPGYQTLEGGKGDLQGFISEAYFGLIRNLQRFGWLVPYLFGASPAICKSFLGGRPSSLKSFDEFTYYQPYATSLRMGDIGYQNSKEQGTGVKVCYDCLDAYLETLGRAVETPCPIYQTIGVEVDGRYEQLNANILQIENEYYSTVRPKQIPDGMEKPILALRRRGVRYIELRSLDVNAFDPLGIDQPQIRFLEAFLLLCLLLESPAINVFEQKEIDRNEGAAAHRGRDPRLFLQRNGREIRLRDWALEIFDAMLPICELLDADSADQPYQQALSSLRERVIDPNLTPSAQMLAQMREQGEPFFGFAQRMSQQHNDYFRQQRLSAEREALFRQAAATSWQRQREIEAQPQAPFGQYLADYFIQ</sequence>
<keyword evidence="12" id="KW-1185">Reference proteome</keyword>
<dbReference type="GO" id="GO:0004357">
    <property type="term" value="F:glutamate-cysteine ligase activity"/>
    <property type="evidence" value="ECO:0007669"/>
    <property type="project" value="UniProtKB-UniRule"/>
</dbReference>
<dbReference type="PANTHER" id="PTHR38761">
    <property type="entry name" value="GLUTAMATE--CYSTEINE LIGASE"/>
    <property type="match status" value="1"/>
</dbReference>
<dbReference type="Gene3D" id="3.30.590.20">
    <property type="match status" value="1"/>
</dbReference>
<dbReference type="PANTHER" id="PTHR38761:SF1">
    <property type="entry name" value="GLUTAMATE--CYSTEINE LIGASE"/>
    <property type="match status" value="1"/>
</dbReference>
<gene>
    <name evidence="8 11" type="primary">gshA</name>
    <name evidence="11" type="ORF">L0Y14_10175</name>
</gene>
<name>A0A9J6ZUW9_9GAMM</name>
<dbReference type="HAMAP" id="MF_00578">
    <property type="entry name" value="Glu_cys_ligase"/>
    <property type="match status" value="1"/>
</dbReference>
<keyword evidence="6 8" id="KW-0067">ATP-binding</keyword>
<comment type="similarity">
    <text evidence="2 8">Belongs to the glutamate--cysteine ligase type 1 family. Type 1 subfamily.</text>
</comment>
<evidence type="ECO:0000256" key="7">
    <source>
        <dbReference type="ARBA" id="ARBA00048819"/>
    </source>
</evidence>
<dbReference type="GO" id="GO:0006750">
    <property type="term" value="P:glutathione biosynthetic process"/>
    <property type="evidence" value="ECO:0007669"/>
    <property type="project" value="UniProtKB-UniRule"/>
</dbReference>
<evidence type="ECO:0000256" key="5">
    <source>
        <dbReference type="ARBA" id="ARBA00022741"/>
    </source>
</evidence>
<evidence type="ECO:0000256" key="1">
    <source>
        <dbReference type="ARBA" id="ARBA00005006"/>
    </source>
</evidence>
<keyword evidence="3 8" id="KW-0436">Ligase</keyword>
<dbReference type="RefSeq" id="WP_006475533.1">
    <property type="nucleotide sequence ID" value="NZ_CP090569.1"/>
</dbReference>
<proteinExistence type="inferred from homology"/>
<evidence type="ECO:0000259" key="10">
    <source>
        <dbReference type="Pfam" id="PF04262"/>
    </source>
</evidence>
<dbReference type="KEGG" id="eps:L0Y14_10175"/>
<reference evidence="11" key="1">
    <citation type="journal article" date="2022" name="Mol. Ecol. Resour.">
        <title>The complete and closed genome of the facultative generalist Candidatus Endoriftia persephone from deep-sea hydrothermal vents.</title>
        <authorList>
            <person name="de Oliveira A.L."/>
            <person name="Srivastava A."/>
            <person name="Espada-Hinojosa S."/>
            <person name="Bright M."/>
        </authorList>
    </citation>
    <scope>NUCLEOTIDE SEQUENCE</scope>
    <source>
        <strain evidence="11">Tica-EPR-9o50.N</strain>
    </source>
</reference>
<evidence type="ECO:0000313" key="11">
    <source>
        <dbReference type="EMBL" id="USF86506.1"/>
    </source>
</evidence>
<dbReference type="EMBL" id="CP090569">
    <property type="protein sequence ID" value="USF86506.1"/>
    <property type="molecule type" value="Genomic_DNA"/>
</dbReference>
<dbReference type="InterPro" id="IPR007370">
    <property type="entry name" value="Glu_cys_ligase"/>
</dbReference>
<dbReference type="Proteomes" id="UP001056649">
    <property type="component" value="Chromosome"/>
</dbReference>